<gene>
    <name evidence="4" type="ORF">SLEP1_g23460</name>
</gene>
<evidence type="ECO:0000256" key="1">
    <source>
        <dbReference type="SAM" id="MobiDB-lite"/>
    </source>
</evidence>
<dbReference type="AlphaFoldDB" id="A0AAV5JLY9"/>
<evidence type="ECO:0000313" key="5">
    <source>
        <dbReference type="Proteomes" id="UP001054252"/>
    </source>
</evidence>
<dbReference type="PANTHER" id="PTHR31973:SF187">
    <property type="entry name" value="MUTATOR TRANSPOSASE MUDRA PROTEIN"/>
    <property type="match status" value="1"/>
</dbReference>
<evidence type="ECO:0008006" key="6">
    <source>
        <dbReference type="Google" id="ProtNLM"/>
    </source>
</evidence>
<evidence type="ECO:0000313" key="4">
    <source>
        <dbReference type="EMBL" id="GKV12292.1"/>
    </source>
</evidence>
<dbReference type="InterPro" id="IPR018289">
    <property type="entry name" value="MULE_transposase_dom"/>
</dbReference>
<comment type="caution">
    <text evidence="4">The sequence shown here is derived from an EMBL/GenBank/DDBJ whole genome shotgun (WGS) entry which is preliminary data.</text>
</comment>
<proteinExistence type="predicted"/>
<name>A0AAV5JLY9_9ROSI</name>
<feature type="compositionally biased region" description="Basic and acidic residues" evidence="1">
    <location>
        <begin position="387"/>
        <end position="398"/>
    </location>
</feature>
<feature type="domain" description="MULE transposase" evidence="3">
    <location>
        <begin position="121"/>
        <end position="216"/>
    </location>
</feature>
<accession>A0AAV5JLY9</accession>
<dbReference type="InterPro" id="IPR004332">
    <property type="entry name" value="Transposase_MuDR"/>
</dbReference>
<reference evidence="4 5" key="1">
    <citation type="journal article" date="2021" name="Commun. Biol.">
        <title>The genome of Shorea leprosula (Dipterocarpaceae) highlights the ecological relevance of drought in aseasonal tropical rainforests.</title>
        <authorList>
            <person name="Ng K.K.S."/>
            <person name="Kobayashi M.J."/>
            <person name="Fawcett J.A."/>
            <person name="Hatakeyama M."/>
            <person name="Paape T."/>
            <person name="Ng C.H."/>
            <person name="Ang C.C."/>
            <person name="Tnah L.H."/>
            <person name="Lee C.T."/>
            <person name="Nishiyama T."/>
            <person name="Sese J."/>
            <person name="O'Brien M.J."/>
            <person name="Copetti D."/>
            <person name="Mohd Noor M.I."/>
            <person name="Ong R.C."/>
            <person name="Putra M."/>
            <person name="Sireger I.Z."/>
            <person name="Indrioko S."/>
            <person name="Kosugi Y."/>
            <person name="Izuno A."/>
            <person name="Isagi Y."/>
            <person name="Lee S.L."/>
            <person name="Shimizu K.K."/>
        </authorList>
    </citation>
    <scope>NUCLEOTIDE SEQUENCE [LARGE SCALE GENOMIC DNA]</scope>
    <source>
        <strain evidence="4">214</strain>
    </source>
</reference>
<keyword evidence="5" id="KW-1185">Reference proteome</keyword>
<dbReference type="Pfam" id="PF10551">
    <property type="entry name" value="MULE"/>
    <property type="match status" value="1"/>
</dbReference>
<feature type="domain" description="Transposase MuDR plant" evidence="2">
    <location>
        <begin position="48"/>
        <end position="101"/>
    </location>
</feature>
<organism evidence="4 5">
    <name type="scientific">Rubroshorea leprosula</name>
    <dbReference type="NCBI Taxonomy" id="152421"/>
    <lineage>
        <taxon>Eukaryota</taxon>
        <taxon>Viridiplantae</taxon>
        <taxon>Streptophyta</taxon>
        <taxon>Embryophyta</taxon>
        <taxon>Tracheophyta</taxon>
        <taxon>Spermatophyta</taxon>
        <taxon>Magnoliopsida</taxon>
        <taxon>eudicotyledons</taxon>
        <taxon>Gunneridae</taxon>
        <taxon>Pentapetalae</taxon>
        <taxon>rosids</taxon>
        <taxon>malvids</taxon>
        <taxon>Malvales</taxon>
        <taxon>Dipterocarpaceae</taxon>
        <taxon>Rubroshorea</taxon>
    </lineage>
</organism>
<evidence type="ECO:0000259" key="3">
    <source>
        <dbReference type="Pfam" id="PF10551"/>
    </source>
</evidence>
<protein>
    <recommendedName>
        <fullName evidence="6">MULE transposase domain-containing protein</fullName>
    </recommendedName>
</protein>
<feature type="region of interest" description="Disordered" evidence="1">
    <location>
        <begin position="369"/>
        <end position="450"/>
    </location>
</feature>
<evidence type="ECO:0000259" key="2">
    <source>
        <dbReference type="Pfam" id="PF03108"/>
    </source>
</evidence>
<dbReference type="EMBL" id="BPVZ01000036">
    <property type="protein sequence ID" value="GKV12292.1"/>
    <property type="molecule type" value="Genomic_DNA"/>
</dbReference>
<dbReference type="PANTHER" id="PTHR31973">
    <property type="entry name" value="POLYPROTEIN, PUTATIVE-RELATED"/>
    <property type="match status" value="1"/>
</dbReference>
<dbReference type="Pfam" id="PF03108">
    <property type="entry name" value="DBD_Tnp_Mut"/>
    <property type="match status" value="1"/>
</dbReference>
<sequence length="450" mass="51616">MQSDVEYSYISTVEDDGSDADHASSKRATHVVYEEVEDAFPDIRLRMIFVSKAHFKATVDRCNTMQRRDIKWKKNDSKRIRAVCKHAPSCDWKILSSKDAVTDSWMVKTYIHEHTCGEELTRVDGAFLKGAYKGVLLVAVGRDANDQMYPLAWAIVKVEKTETWRWFLEELQSNMQIGSGNRFTFISDQQKGLLNAIKELFPDAEHRRCARHVYANFRKDNRGKELQRAFWKCAKATTEVDFIKALGELTNIKQRATAAVLKVHPQFWSKAFFKEDRGLLLEGHADEKFVGDFGPKIWEKIVASREGSKRCRVLWPGGVGYEVEEEDKGKFIVDMNMKTCTYRCWNMTCIPCKHAEAGNNEAFEATENLNDNNPVSQADDPASQMVNEERRPIQERRTREKRKREKKSGNQRPIVQEKSSQTAKTKKRQKKGSTSSTTRPRKGGRSGARG</sequence>
<dbReference type="Proteomes" id="UP001054252">
    <property type="component" value="Unassembled WGS sequence"/>
</dbReference>
<feature type="compositionally biased region" description="Polar residues" evidence="1">
    <location>
        <begin position="410"/>
        <end position="423"/>
    </location>
</feature>